<evidence type="ECO:0000313" key="1">
    <source>
        <dbReference type="EMBL" id="WGH94139.1"/>
    </source>
</evidence>
<dbReference type="GeneID" id="83695310"/>
<dbReference type="AlphaFoldDB" id="A0AAJ6DD52"/>
<reference evidence="1 2" key="1">
    <citation type="submission" date="2023-03" db="EMBL/GenBank/DDBJ databases">
        <title>Complete genome sequences of several Auritidibacter ignavus strains isolated from ear infections.</title>
        <authorList>
            <person name="Baehr T."/>
            <person name="Baumhoegger A.M."/>
        </authorList>
    </citation>
    <scope>NUCLEOTIDE SEQUENCE [LARGE SCALE GENOMIC DNA]</scope>
    <source>
        <strain evidence="1 2">BABAE-6</strain>
    </source>
</reference>
<dbReference type="EMBL" id="CP122566">
    <property type="protein sequence ID" value="WGH94139.1"/>
    <property type="molecule type" value="Genomic_DNA"/>
</dbReference>
<keyword evidence="2" id="KW-1185">Reference proteome</keyword>
<protein>
    <submittedName>
        <fullName evidence="1">Uncharacterized protein</fullName>
    </submittedName>
</protein>
<proteinExistence type="predicted"/>
<organism evidence="1 2">
    <name type="scientific">Auritidibacter ignavus</name>
    <dbReference type="NCBI Taxonomy" id="678932"/>
    <lineage>
        <taxon>Bacteria</taxon>
        <taxon>Bacillati</taxon>
        <taxon>Actinomycetota</taxon>
        <taxon>Actinomycetes</taxon>
        <taxon>Micrococcales</taxon>
        <taxon>Micrococcaceae</taxon>
        <taxon>Auritidibacter</taxon>
    </lineage>
</organism>
<evidence type="ECO:0000313" key="2">
    <source>
        <dbReference type="Proteomes" id="UP001224674"/>
    </source>
</evidence>
<dbReference type="Proteomes" id="UP001224674">
    <property type="component" value="Chromosome"/>
</dbReference>
<sequence>MSTLPLEYATEARDTYIRSARARTVVLHQLNDVRRDPAALASSGVTTEEVQAAFETVWKVSAFYESKLWLEANEERKANDRIVEPLRRAVSGDASPVAPLPDEEDD</sequence>
<gene>
    <name evidence="1" type="ORF">QDX21_04935</name>
</gene>
<dbReference type="RefSeq" id="WP_279672972.1">
    <property type="nucleotide sequence ID" value="NZ_CP122561.1"/>
</dbReference>
<accession>A0AAJ6DD52</accession>
<name>A0AAJ6DD52_9MICC</name>